<dbReference type="EMBL" id="CP028901">
    <property type="protein sequence ID" value="AWB33560.1"/>
    <property type="molecule type" value="Genomic_DNA"/>
</dbReference>
<keyword evidence="2" id="KW-1185">Reference proteome</keyword>
<proteinExistence type="predicted"/>
<gene>
    <name evidence="1" type="ORF">DBV39_07390</name>
</gene>
<evidence type="ECO:0000313" key="2">
    <source>
        <dbReference type="Proteomes" id="UP000244571"/>
    </source>
</evidence>
<organism evidence="1 2">
    <name type="scientific">Orrella marina</name>
    <dbReference type="NCBI Taxonomy" id="2163011"/>
    <lineage>
        <taxon>Bacteria</taxon>
        <taxon>Pseudomonadati</taxon>
        <taxon>Pseudomonadota</taxon>
        <taxon>Betaproteobacteria</taxon>
        <taxon>Burkholderiales</taxon>
        <taxon>Alcaligenaceae</taxon>
        <taxon>Orrella</taxon>
    </lineage>
</organism>
<reference evidence="1 2" key="1">
    <citation type="submission" date="2018-04" db="EMBL/GenBank/DDBJ databases">
        <title>Bordetella sp. HZ20 isolated from seawater.</title>
        <authorList>
            <person name="Sun C."/>
        </authorList>
    </citation>
    <scope>NUCLEOTIDE SEQUENCE [LARGE SCALE GENOMIC DNA]</scope>
    <source>
        <strain evidence="1 2">HZ20</strain>
    </source>
</reference>
<name>A0A2R4XID7_9BURK</name>
<dbReference type="KEGG" id="boz:DBV39_07390"/>
<evidence type="ECO:0000313" key="1">
    <source>
        <dbReference type="EMBL" id="AWB33560.1"/>
    </source>
</evidence>
<accession>A0A2R4XID7</accession>
<dbReference type="Proteomes" id="UP000244571">
    <property type="component" value="Chromosome"/>
</dbReference>
<dbReference type="AlphaFoldDB" id="A0A2R4XID7"/>
<sequence length="104" mass="12189">MTRHRDRTTLEPVRSIQVWMQMATRPLWQGARPTYGHLLNPILPEIDTNVKLEGLIDFQLPAFVGLRPARPGRDESKDSQYTRHVIDQMARLCGHYRRLIKDIK</sequence>
<protein>
    <submittedName>
        <fullName evidence="1">Uncharacterized protein</fullName>
    </submittedName>
</protein>